<name>A0AAN6S2R4_9PEZI</name>
<evidence type="ECO:0000256" key="7">
    <source>
        <dbReference type="ARBA" id="ARBA00070184"/>
    </source>
</evidence>
<dbReference type="GO" id="GO:0016887">
    <property type="term" value="F:ATP hydrolysis activity"/>
    <property type="evidence" value="ECO:0007669"/>
    <property type="project" value="InterPro"/>
</dbReference>
<comment type="caution">
    <text evidence="10">The sequence shown here is derived from an EMBL/GenBank/DDBJ whole genome shotgun (WGS) entry which is preliminary data.</text>
</comment>
<evidence type="ECO:0000313" key="10">
    <source>
        <dbReference type="EMBL" id="KAK3937833.1"/>
    </source>
</evidence>
<evidence type="ECO:0000313" key="11">
    <source>
        <dbReference type="Proteomes" id="UP001303473"/>
    </source>
</evidence>
<evidence type="ECO:0000256" key="8">
    <source>
        <dbReference type="SAM" id="MobiDB-lite"/>
    </source>
</evidence>
<comment type="subcellular location">
    <subcellularLocation>
        <location evidence="1">Nucleus</location>
    </subcellularLocation>
</comment>
<dbReference type="SUPFAM" id="SSF48019">
    <property type="entry name" value="post-AAA+ oligomerization domain-like"/>
    <property type="match status" value="1"/>
</dbReference>
<comment type="similarity">
    <text evidence="2">Belongs to the activator 1 small subunits family.</text>
</comment>
<keyword evidence="11" id="KW-1185">Reference proteome</keyword>
<reference evidence="11" key="1">
    <citation type="journal article" date="2023" name="Mol. Phylogenet. Evol.">
        <title>Genome-scale phylogeny and comparative genomics of the fungal order Sordariales.</title>
        <authorList>
            <person name="Hensen N."/>
            <person name="Bonometti L."/>
            <person name="Westerberg I."/>
            <person name="Brannstrom I.O."/>
            <person name="Guillou S."/>
            <person name="Cros-Aarteil S."/>
            <person name="Calhoun S."/>
            <person name="Haridas S."/>
            <person name="Kuo A."/>
            <person name="Mondo S."/>
            <person name="Pangilinan J."/>
            <person name="Riley R."/>
            <person name="LaButti K."/>
            <person name="Andreopoulos B."/>
            <person name="Lipzen A."/>
            <person name="Chen C."/>
            <person name="Yan M."/>
            <person name="Daum C."/>
            <person name="Ng V."/>
            <person name="Clum A."/>
            <person name="Steindorff A."/>
            <person name="Ohm R.A."/>
            <person name="Martin F."/>
            <person name="Silar P."/>
            <person name="Natvig D.O."/>
            <person name="Lalanne C."/>
            <person name="Gautier V."/>
            <person name="Ament-Velasquez S.L."/>
            <person name="Kruys A."/>
            <person name="Hutchinson M.I."/>
            <person name="Powell A.J."/>
            <person name="Barry K."/>
            <person name="Miller A.N."/>
            <person name="Grigoriev I.V."/>
            <person name="Debuchy R."/>
            <person name="Gladieux P."/>
            <person name="Hiltunen Thoren M."/>
            <person name="Johannesson H."/>
        </authorList>
    </citation>
    <scope>NUCLEOTIDE SEQUENCE [LARGE SCALE GENOMIC DNA]</scope>
    <source>
        <strain evidence="11">CBS 340.73</strain>
    </source>
</reference>
<dbReference type="InterPro" id="IPR013748">
    <property type="entry name" value="Rep_factorC_C"/>
</dbReference>
<accession>A0AAN6S2R4</accession>
<dbReference type="GO" id="GO:0031389">
    <property type="term" value="C:Rad17 RFC-like complex"/>
    <property type="evidence" value="ECO:0007669"/>
    <property type="project" value="TreeGrafter"/>
</dbReference>
<evidence type="ECO:0000256" key="4">
    <source>
        <dbReference type="ARBA" id="ARBA00022741"/>
    </source>
</evidence>
<dbReference type="GO" id="GO:0031390">
    <property type="term" value="C:Ctf18 RFC-like complex"/>
    <property type="evidence" value="ECO:0007669"/>
    <property type="project" value="TreeGrafter"/>
</dbReference>
<keyword evidence="3" id="KW-0235">DNA replication</keyword>
<dbReference type="CDD" id="cd18140">
    <property type="entry name" value="HLD_clamp_RFC"/>
    <property type="match status" value="1"/>
</dbReference>
<evidence type="ECO:0000256" key="6">
    <source>
        <dbReference type="ARBA" id="ARBA00023242"/>
    </source>
</evidence>
<feature type="compositionally biased region" description="Acidic residues" evidence="8">
    <location>
        <begin position="1"/>
        <end position="10"/>
    </location>
</feature>
<dbReference type="InterPro" id="IPR050238">
    <property type="entry name" value="DNA_Rep/Repair_Clamp_Loader"/>
</dbReference>
<dbReference type="GO" id="GO:0006271">
    <property type="term" value="P:DNA strand elongation involved in DNA replication"/>
    <property type="evidence" value="ECO:0007669"/>
    <property type="project" value="UniProtKB-ARBA"/>
</dbReference>
<keyword evidence="10" id="KW-0378">Hydrolase</keyword>
<dbReference type="Gene3D" id="1.20.272.10">
    <property type="match status" value="1"/>
</dbReference>
<dbReference type="PANTHER" id="PTHR11669">
    <property type="entry name" value="REPLICATION FACTOR C / DNA POLYMERASE III GAMMA-TAU SUBUNIT"/>
    <property type="match status" value="1"/>
</dbReference>
<dbReference type="FunFam" id="1.10.8.60:FF:000028">
    <property type="entry name" value="Replication factor C subunit 5"/>
    <property type="match status" value="1"/>
</dbReference>
<organism evidence="10 11">
    <name type="scientific">Diplogelasinospora grovesii</name>
    <dbReference type="NCBI Taxonomy" id="303347"/>
    <lineage>
        <taxon>Eukaryota</taxon>
        <taxon>Fungi</taxon>
        <taxon>Dikarya</taxon>
        <taxon>Ascomycota</taxon>
        <taxon>Pezizomycotina</taxon>
        <taxon>Sordariomycetes</taxon>
        <taxon>Sordariomycetidae</taxon>
        <taxon>Sordariales</taxon>
        <taxon>Diplogelasinosporaceae</taxon>
        <taxon>Diplogelasinospora</taxon>
    </lineage>
</organism>
<dbReference type="EMBL" id="MU853844">
    <property type="protein sequence ID" value="KAK3937833.1"/>
    <property type="molecule type" value="Genomic_DNA"/>
</dbReference>
<keyword evidence="4" id="KW-0547">Nucleotide-binding</keyword>
<dbReference type="GO" id="GO:0031391">
    <property type="term" value="C:Elg1 RFC-like complex"/>
    <property type="evidence" value="ECO:0007669"/>
    <property type="project" value="TreeGrafter"/>
</dbReference>
<feature type="domain" description="AAA+ ATPase" evidence="9">
    <location>
        <begin position="76"/>
        <end position="215"/>
    </location>
</feature>
<evidence type="ECO:0000256" key="2">
    <source>
        <dbReference type="ARBA" id="ARBA00005378"/>
    </source>
</evidence>
<keyword evidence="5" id="KW-0067">ATP-binding</keyword>
<dbReference type="InterPro" id="IPR003959">
    <property type="entry name" value="ATPase_AAA_core"/>
</dbReference>
<dbReference type="CDD" id="cd00009">
    <property type="entry name" value="AAA"/>
    <property type="match status" value="1"/>
</dbReference>
<dbReference type="InterPro" id="IPR047854">
    <property type="entry name" value="RFC_lid"/>
</dbReference>
<keyword evidence="6" id="KW-0539">Nucleus</keyword>
<dbReference type="SMART" id="SM00382">
    <property type="entry name" value="AAA"/>
    <property type="match status" value="1"/>
</dbReference>
<dbReference type="Pfam" id="PF08542">
    <property type="entry name" value="Rep_fac_C"/>
    <property type="match status" value="1"/>
</dbReference>
<gene>
    <name evidence="10" type="ORF">QBC46DRAFT_318876</name>
</gene>
<dbReference type="FunFam" id="1.20.272.10:FF:000004">
    <property type="entry name" value="Replication factor C subunit 5"/>
    <property type="match status" value="1"/>
</dbReference>
<dbReference type="GO" id="GO:0003689">
    <property type="term" value="F:DNA clamp loader activity"/>
    <property type="evidence" value="ECO:0007669"/>
    <property type="project" value="TreeGrafter"/>
</dbReference>
<dbReference type="InterPro" id="IPR027417">
    <property type="entry name" value="P-loop_NTPase"/>
</dbReference>
<protein>
    <recommendedName>
        <fullName evidence="7">Replication factor C subunit 3</fullName>
    </recommendedName>
</protein>
<evidence type="ECO:0000259" key="9">
    <source>
        <dbReference type="SMART" id="SM00382"/>
    </source>
</evidence>
<dbReference type="InterPro" id="IPR003593">
    <property type="entry name" value="AAA+_ATPase"/>
</dbReference>
<feature type="compositionally biased region" description="Polar residues" evidence="8">
    <location>
        <begin position="13"/>
        <end position="26"/>
    </location>
</feature>
<dbReference type="Pfam" id="PF00004">
    <property type="entry name" value="AAA"/>
    <property type="match status" value="1"/>
</dbReference>
<dbReference type="AlphaFoldDB" id="A0AAN6S2R4"/>
<dbReference type="Proteomes" id="UP001303473">
    <property type="component" value="Unassembled WGS sequence"/>
</dbReference>
<dbReference type="InterPro" id="IPR008921">
    <property type="entry name" value="DNA_pol3_clamp-load_cplx_C"/>
</dbReference>
<sequence>MSDYEDEMDVDVQPTSKDVTFSSDNTAKGKRSAANLPVEAEDSLPWVEKYRPATLADVSGHQDILATINKFVDTNRLPHLLLYGPPGTGKTSTILALARRIYGHENMRQMVLELNASDDRGIDVVREQIKTFASTKQIFTLGSSSQKGGSIAGYKLIILDEADAMTNTAQMALRRIMEKFTANTRFCIIANYSHKLSPALLSRCTRFRFSPLKEQDIRGLVDRVIEEENVKIVPEAVDDLVRLSKGDMRRALNVLQACHASSTPLQPRDGPKTAEKDIVRETITTKTIYDCVAAPPPDAIKKILNTLLSTSDVISCLTTINALKASQGLALADIITALSEEIVKLEVKPEVMITWLDGLAEIEHRVASGAGETIQTGAVVGTIRNGVELMG</sequence>
<dbReference type="GO" id="GO:0005524">
    <property type="term" value="F:ATP binding"/>
    <property type="evidence" value="ECO:0007669"/>
    <property type="project" value="UniProtKB-KW"/>
</dbReference>
<feature type="region of interest" description="Disordered" evidence="8">
    <location>
        <begin position="1"/>
        <end position="35"/>
    </location>
</feature>
<evidence type="ECO:0000256" key="5">
    <source>
        <dbReference type="ARBA" id="ARBA00022840"/>
    </source>
</evidence>
<dbReference type="GO" id="GO:0005663">
    <property type="term" value="C:DNA replication factor C complex"/>
    <property type="evidence" value="ECO:0007669"/>
    <property type="project" value="TreeGrafter"/>
</dbReference>
<proteinExistence type="inferred from homology"/>
<dbReference type="GO" id="GO:0003677">
    <property type="term" value="F:DNA binding"/>
    <property type="evidence" value="ECO:0007669"/>
    <property type="project" value="InterPro"/>
</dbReference>
<dbReference type="PANTHER" id="PTHR11669:SF9">
    <property type="entry name" value="REPLICATION FACTOR C SUBUNIT 5"/>
    <property type="match status" value="1"/>
</dbReference>
<dbReference type="GO" id="GO:0006281">
    <property type="term" value="P:DNA repair"/>
    <property type="evidence" value="ECO:0007669"/>
    <property type="project" value="TreeGrafter"/>
</dbReference>
<evidence type="ECO:0000256" key="1">
    <source>
        <dbReference type="ARBA" id="ARBA00004123"/>
    </source>
</evidence>
<dbReference type="FunFam" id="3.40.50.300:FF:000129">
    <property type="entry name" value="Replication factor C subunit 5"/>
    <property type="match status" value="1"/>
</dbReference>
<dbReference type="Gene3D" id="3.40.50.300">
    <property type="entry name" value="P-loop containing nucleotide triphosphate hydrolases"/>
    <property type="match status" value="1"/>
</dbReference>
<dbReference type="SUPFAM" id="SSF52540">
    <property type="entry name" value="P-loop containing nucleoside triphosphate hydrolases"/>
    <property type="match status" value="1"/>
</dbReference>
<dbReference type="Gene3D" id="1.10.8.60">
    <property type="match status" value="1"/>
</dbReference>
<evidence type="ECO:0000256" key="3">
    <source>
        <dbReference type="ARBA" id="ARBA00022705"/>
    </source>
</evidence>